<dbReference type="EMBL" id="QJKJ01008237">
    <property type="protein sequence ID" value="RDX80394.1"/>
    <property type="molecule type" value="Genomic_DNA"/>
</dbReference>
<protein>
    <submittedName>
        <fullName evidence="1">Uncharacterized protein</fullName>
    </submittedName>
</protein>
<comment type="caution">
    <text evidence="1">The sequence shown here is derived from an EMBL/GenBank/DDBJ whole genome shotgun (WGS) entry which is preliminary data.</text>
</comment>
<evidence type="ECO:0000313" key="1">
    <source>
        <dbReference type="EMBL" id="RDX80394.1"/>
    </source>
</evidence>
<name>A0A371FPX6_MUCPR</name>
<dbReference type="AlphaFoldDB" id="A0A371FPX6"/>
<keyword evidence="2" id="KW-1185">Reference proteome</keyword>
<organism evidence="1 2">
    <name type="scientific">Mucuna pruriens</name>
    <name type="common">Velvet bean</name>
    <name type="synonym">Dolichos pruriens</name>
    <dbReference type="NCBI Taxonomy" id="157652"/>
    <lineage>
        <taxon>Eukaryota</taxon>
        <taxon>Viridiplantae</taxon>
        <taxon>Streptophyta</taxon>
        <taxon>Embryophyta</taxon>
        <taxon>Tracheophyta</taxon>
        <taxon>Spermatophyta</taxon>
        <taxon>Magnoliopsida</taxon>
        <taxon>eudicotyledons</taxon>
        <taxon>Gunneridae</taxon>
        <taxon>Pentapetalae</taxon>
        <taxon>rosids</taxon>
        <taxon>fabids</taxon>
        <taxon>Fabales</taxon>
        <taxon>Fabaceae</taxon>
        <taxon>Papilionoideae</taxon>
        <taxon>50 kb inversion clade</taxon>
        <taxon>NPAAA clade</taxon>
        <taxon>indigoferoid/millettioid clade</taxon>
        <taxon>Phaseoleae</taxon>
        <taxon>Mucuna</taxon>
    </lineage>
</organism>
<sequence length="97" mass="11143">MDSLDTCKSTLSFGLCNVSSTFQHFMIASSQTFYRTTWKSLWTTSQCTLIHLMHSNPKLTDDTSSSLPPPIELTPFNSQSSLLTISIERRRRNYWMS</sequence>
<accession>A0A371FPX6</accession>
<gene>
    <name evidence="1" type="ORF">CR513_39070</name>
</gene>
<proteinExistence type="predicted"/>
<reference evidence="1" key="1">
    <citation type="submission" date="2018-05" db="EMBL/GenBank/DDBJ databases">
        <title>Draft genome of Mucuna pruriens seed.</title>
        <authorList>
            <person name="Nnadi N.E."/>
            <person name="Vos R."/>
            <person name="Hasami M.H."/>
            <person name="Devisetty U.K."/>
            <person name="Aguiy J.C."/>
        </authorList>
    </citation>
    <scope>NUCLEOTIDE SEQUENCE [LARGE SCALE GENOMIC DNA]</scope>
    <source>
        <strain evidence="1">JCA_2017</strain>
    </source>
</reference>
<evidence type="ECO:0000313" key="2">
    <source>
        <dbReference type="Proteomes" id="UP000257109"/>
    </source>
</evidence>
<feature type="non-terminal residue" evidence="1">
    <location>
        <position position="1"/>
    </location>
</feature>
<dbReference type="Proteomes" id="UP000257109">
    <property type="component" value="Unassembled WGS sequence"/>
</dbReference>